<dbReference type="Pfam" id="PF02357">
    <property type="entry name" value="NusG"/>
    <property type="match status" value="1"/>
</dbReference>
<evidence type="ECO:0000256" key="1">
    <source>
        <dbReference type="ARBA" id="ARBA00023163"/>
    </source>
</evidence>
<protein>
    <recommendedName>
        <fullName evidence="2">NusG-like N-terminal domain-containing protein</fullName>
    </recommendedName>
</protein>
<name>A0A809YQ85_9BRAD</name>
<dbReference type="RefSeq" id="WP_182871758.1">
    <property type="nucleotide sequence ID" value="NZ_AP022639.1"/>
</dbReference>
<dbReference type="EMBL" id="AP023093">
    <property type="protein sequence ID" value="BCE39711.1"/>
    <property type="molecule type" value="Genomic_DNA"/>
</dbReference>
<feature type="domain" description="NusG-like N-terminal" evidence="2">
    <location>
        <begin position="28"/>
        <end position="90"/>
    </location>
</feature>
<keyword evidence="1" id="KW-0804">Transcription</keyword>
<dbReference type="AlphaFoldDB" id="A0A809YQ85"/>
<dbReference type="InterPro" id="IPR006645">
    <property type="entry name" value="NGN-like_dom"/>
</dbReference>
<accession>A0A809YQ85</accession>
<evidence type="ECO:0000313" key="3">
    <source>
        <dbReference type="EMBL" id="BCE39711.1"/>
    </source>
</evidence>
<dbReference type="InterPro" id="IPR036735">
    <property type="entry name" value="NGN_dom_sf"/>
</dbReference>
<dbReference type="GO" id="GO:0006354">
    <property type="term" value="P:DNA-templated transcription elongation"/>
    <property type="evidence" value="ECO:0007669"/>
    <property type="project" value="InterPro"/>
</dbReference>
<organism evidence="3">
    <name type="scientific">Bradyrhizobium diazoefficiens</name>
    <dbReference type="NCBI Taxonomy" id="1355477"/>
    <lineage>
        <taxon>Bacteria</taxon>
        <taxon>Pseudomonadati</taxon>
        <taxon>Pseudomonadota</taxon>
        <taxon>Alphaproteobacteria</taxon>
        <taxon>Hyphomicrobiales</taxon>
        <taxon>Nitrobacteraceae</taxon>
        <taxon>Bradyrhizobium</taxon>
    </lineage>
</organism>
<gene>
    <name evidence="3" type="ORF">XF3B_47420</name>
</gene>
<evidence type="ECO:0000259" key="2">
    <source>
        <dbReference type="Pfam" id="PF02357"/>
    </source>
</evidence>
<sequence length="227" mass="25118">MNMHYEVGEFVGFVALQGARLDIPVPQRWYIRQCMPGKDARVISRLRSLDISAWSPMIVRYIDRRTGKVAAKPHLGKRVEKPFLPGLIFVPDFELGNPLMRDRDVSDLGDYVRVPVSGHGRVARASDVDSVVLHDAYRFATLDVDLMAGLREIVNAENGARVGRGHRGPVKYKPGDKVYIVDGSSQLFAFEAEVKRGVDSKGRLKAFIAALMGGVSVDLSETQVEPA</sequence>
<dbReference type="SUPFAM" id="SSF82679">
    <property type="entry name" value="N-utilization substance G protein NusG, N-terminal domain"/>
    <property type="match status" value="1"/>
</dbReference>
<reference evidence="3" key="1">
    <citation type="submission" date="2020-05" db="EMBL/GenBank/DDBJ databases">
        <title>Complete genome sequence of Bradyrhizobium diazoefficiens XF3 isolated from soybean nodule.</title>
        <authorList>
            <person name="Noda R."/>
            <person name="Kakizaki K."/>
            <person name="Minamisawa K."/>
        </authorList>
    </citation>
    <scope>NUCLEOTIDE SEQUENCE</scope>
    <source>
        <strain evidence="3">XF3</strain>
    </source>
</reference>
<proteinExistence type="predicted"/>